<accession>A0A6I9R3W6</accession>
<dbReference type="KEGG" id="egu:105043969"/>
<evidence type="ECO:0000256" key="1">
    <source>
        <dbReference type="SAM" id="MobiDB-lite"/>
    </source>
</evidence>
<organism evidence="2 3">
    <name type="scientific">Elaeis guineensis var. tenera</name>
    <name type="common">Oil palm</name>
    <dbReference type="NCBI Taxonomy" id="51953"/>
    <lineage>
        <taxon>Eukaryota</taxon>
        <taxon>Viridiplantae</taxon>
        <taxon>Streptophyta</taxon>
        <taxon>Embryophyta</taxon>
        <taxon>Tracheophyta</taxon>
        <taxon>Spermatophyta</taxon>
        <taxon>Magnoliopsida</taxon>
        <taxon>Liliopsida</taxon>
        <taxon>Arecaceae</taxon>
        <taxon>Arecoideae</taxon>
        <taxon>Cocoseae</taxon>
        <taxon>Elaeidinae</taxon>
        <taxon>Elaeis</taxon>
    </lineage>
</organism>
<dbReference type="FunCoup" id="A0A6I9R3W6">
    <property type="interactions" value="2126"/>
</dbReference>
<dbReference type="PANTHER" id="PTHR34196">
    <property type="entry name" value="OS02G0697700 PROTEIN"/>
    <property type="match status" value="1"/>
</dbReference>
<dbReference type="Proteomes" id="UP000504607">
    <property type="component" value="Chromosome 4"/>
</dbReference>
<dbReference type="OrthoDB" id="1909326at2759"/>
<feature type="compositionally biased region" description="Basic and acidic residues" evidence="1">
    <location>
        <begin position="95"/>
        <end position="114"/>
    </location>
</feature>
<dbReference type="InParanoid" id="A0A6I9R3W6"/>
<name>A0A6I9R3W6_ELAGV</name>
<feature type="region of interest" description="Disordered" evidence="1">
    <location>
        <begin position="95"/>
        <end position="131"/>
    </location>
</feature>
<keyword evidence="2" id="KW-1185">Reference proteome</keyword>
<evidence type="ECO:0000313" key="2">
    <source>
        <dbReference type="Proteomes" id="UP000504607"/>
    </source>
</evidence>
<reference evidence="3" key="1">
    <citation type="submission" date="2025-08" db="UniProtKB">
        <authorList>
            <consortium name="RefSeq"/>
        </authorList>
    </citation>
    <scope>IDENTIFICATION</scope>
</reference>
<sequence length="154" mass="16660">MVGIFSRFSGGRSGHRRAKSAIEVGQTVAPNAEVPASAPLTAAHGIEVAVQIKPVEHPIEPLNHDQPVKCPLPEPSILNDGRIWKERISSAGTRMRTDLPVVKDRSHLESRDGGTKPQSEPPRRAILPSMSAPEHNIIALLEECSVSENWTAGE</sequence>
<dbReference type="AlphaFoldDB" id="A0A6I9R3W6"/>
<dbReference type="GeneID" id="105043969"/>
<proteinExistence type="predicted"/>
<dbReference type="RefSeq" id="XP_010920027.1">
    <property type="nucleotide sequence ID" value="XM_010921725.3"/>
</dbReference>
<evidence type="ECO:0000313" key="3">
    <source>
        <dbReference type="RefSeq" id="XP_010920027.1"/>
    </source>
</evidence>
<protein>
    <submittedName>
        <fullName evidence="3">Uncharacterized protein LOC105043969</fullName>
    </submittedName>
</protein>
<dbReference type="PANTHER" id="PTHR34196:SF2">
    <property type="entry name" value="OS02G0697700 PROTEIN"/>
    <property type="match status" value="1"/>
</dbReference>
<gene>
    <name evidence="3" type="primary">LOC105043969</name>
</gene>